<dbReference type="EMBL" id="QAOL01000007">
    <property type="protein sequence ID" value="PTQ86961.1"/>
    <property type="molecule type" value="Genomic_DNA"/>
</dbReference>
<dbReference type="Proteomes" id="UP000219335">
    <property type="component" value="Unassembled WGS sequence"/>
</dbReference>
<dbReference type="OrthoDB" id="8549880at2"/>
<accession>A0A0S3AMH9</accession>
<name>A0A0S3AMH9_9PROT</name>
<reference evidence="3 10" key="4">
    <citation type="submission" date="2018-04" db="EMBL/GenBank/DDBJ databases">
        <title>Active sludge and wastewater microbial communities from Klosterneuburg, Austria.</title>
        <authorList>
            <person name="Wagner M."/>
        </authorList>
    </citation>
    <scope>NUCLEOTIDE SEQUENCE [LARGE SCALE GENOMIC DNA]</scope>
    <source>
        <strain evidence="3 10">Nm4</strain>
    </source>
</reference>
<evidence type="ECO:0000313" key="8">
    <source>
        <dbReference type="Proteomes" id="UP000182882"/>
    </source>
</evidence>
<dbReference type="EMBL" id="FOFX01000042">
    <property type="protein sequence ID" value="SEQ36258.1"/>
    <property type="molecule type" value="Genomic_DNA"/>
</dbReference>
<sequence>MKLLNLLLIVAVCLFLSTAHSAETMSEKAQATKDDIKRDANKAVNRVEESTCMGTDAECAKQKIGNRAEEAKDAIKDKSSEIKNNLD</sequence>
<keyword evidence="2" id="KW-0732">Signal</keyword>
<dbReference type="EMBL" id="OCMU01000001">
    <property type="protein sequence ID" value="SOD19140.1"/>
    <property type="molecule type" value="Genomic_DNA"/>
</dbReference>
<reference evidence="8" key="1">
    <citation type="submission" date="2016-10" db="EMBL/GenBank/DDBJ databases">
        <authorList>
            <person name="Varghese N."/>
            <person name="Submissions S."/>
        </authorList>
    </citation>
    <scope>NUCLEOTIDE SEQUENCE [LARGE SCALE GENOMIC DNA]</scope>
    <source>
        <strain evidence="8">Nm10</strain>
    </source>
</reference>
<evidence type="ECO:0000313" key="9">
    <source>
        <dbReference type="Proteomes" id="UP000219335"/>
    </source>
</evidence>
<dbReference type="KEGG" id="nur:ATY38_14740"/>
<organism evidence="3 10">
    <name type="scientific">Nitrosomonas ureae</name>
    <dbReference type="NCBI Taxonomy" id="44577"/>
    <lineage>
        <taxon>Bacteria</taxon>
        <taxon>Pseudomonadati</taxon>
        <taxon>Pseudomonadota</taxon>
        <taxon>Betaproteobacteria</taxon>
        <taxon>Nitrosomonadales</taxon>
        <taxon>Nitrosomonadaceae</taxon>
        <taxon>Nitrosomonas</taxon>
    </lineage>
</organism>
<evidence type="ECO:0000313" key="6">
    <source>
        <dbReference type="EMBL" id="SOD19140.1"/>
    </source>
</evidence>
<protein>
    <submittedName>
        <fullName evidence="3">Uncharacterized protein</fullName>
    </submittedName>
</protein>
<dbReference type="AlphaFoldDB" id="A0A0S3AMH9"/>
<feature type="signal peptide" evidence="2">
    <location>
        <begin position="1"/>
        <end position="21"/>
    </location>
</feature>
<evidence type="ECO:0000256" key="2">
    <source>
        <dbReference type="SAM" id="SignalP"/>
    </source>
</evidence>
<evidence type="ECO:0000313" key="10">
    <source>
        <dbReference type="Proteomes" id="UP000244110"/>
    </source>
</evidence>
<evidence type="ECO:0000313" key="5">
    <source>
        <dbReference type="EMBL" id="SEQ36258.1"/>
    </source>
</evidence>
<dbReference type="Proteomes" id="UP000182882">
    <property type="component" value="Unassembled WGS sequence"/>
</dbReference>
<dbReference type="Proteomes" id="UP000181998">
    <property type="component" value="Unassembled WGS sequence"/>
</dbReference>
<dbReference type="Gene3D" id="1.20.120.20">
    <property type="entry name" value="Apolipoprotein"/>
    <property type="match status" value="1"/>
</dbReference>
<evidence type="ECO:0000313" key="4">
    <source>
        <dbReference type="EMBL" id="SDT88609.1"/>
    </source>
</evidence>
<dbReference type="EMBL" id="FNLN01000008">
    <property type="protein sequence ID" value="SDT88609.1"/>
    <property type="molecule type" value="Genomic_DNA"/>
</dbReference>
<keyword evidence="8" id="KW-1185">Reference proteome</keyword>
<evidence type="ECO:0000313" key="7">
    <source>
        <dbReference type="Proteomes" id="UP000181998"/>
    </source>
</evidence>
<dbReference type="RefSeq" id="WP_062559954.1">
    <property type="nucleotide sequence ID" value="NZ_CP013341.1"/>
</dbReference>
<proteinExistence type="predicted"/>
<evidence type="ECO:0000256" key="1">
    <source>
        <dbReference type="SAM" id="MobiDB-lite"/>
    </source>
</evidence>
<reference evidence="6 9" key="3">
    <citation type="submission" date="2017-09" db="EMBL/GenBank/DDBJ databases">
        <authorList>
            <person name="Ehlers B."/>
            <person name="Leendertz F.H."/>
        </authorList>
    </citation>
    <scope>NUCLEOTIDE SEQUENCE [LARGE SCALE GENOMIC DNA]</scope>
    <source>
        <strain evidence="6 9">Nm42</strain>
    </source>
</reference>
<feature type="region of interest" description="Disordered" evidence="1">
    <location>
        <begin position="67"/>
        <end position="87"/>
    </location>
</feature>
<feature type="chain" id="PRO_5015044461" evidence="2">
    <location>
        <begin position="22"/>
        <end position="87"/>
    </location>
</feature>
<gene>
    <name evidence="3" type="ORF">C8R28_10071</name>
    <name evidence="4" type="ORF">SAMN05216406_1086</name>
    <name evidence="5" type="ORF">SAMN05421510_10421</name>
    <name evidence="6" type="ORF">SAMN06297164_2102</name>
</gene>
<reference evidence="4 7" key="2">
    <citation type="submission" date="2016-10" db="EMBL/GenBank/DDBJ databases">
        <authorList>
            <person name="de Groot N.N."/>
        </authorList>
    </citation>
    <scope>NUCLEOTIDE SEQUENCE [LARGE SCALE GENOMIC DNA]</scope>
    <source>
        <strain evidence="4">Nm10</strain>
        <strain evidence="5 7">Nm9</strain>
    </source>
</reference>
<dbReference type="Proteomes" id="UP000244110">
    <property type="component" value="Unassembled WGS sequence"/>
</dbReference>
<evidence type="ECO:0000313" key="3">
    <source>
        <dbReference type="EMBL" id="PTQ86961.1"/>
    </source>
</evidence>